<evidence type="ECO:0000313" key="2">
    <source>
        <dbReference type="EMBL" id="KAF0045867.1"/>
    </source>
</evidence>
<dbReference type="AlphaFoldDB" id="A0A6A4TGQ0"/>
<comment type="caution">
    <text evidence="2">The sequence shown here is derived from an EMBL/GenBank/DDBJ whole genome shotgun (WGS) entry which is preliminary data.</text>
</comment>
<evidence type="ECO:0000256" key="1">
    <source>
        <dbReference type="SAM" id="MobiDB-lite"/>
    </source>
</evidence>
<feature type="compositionally biased region" description="Acidic residues" evidence="1">
    <location>
        <begin position="34"/>
        <end position="69"/>
    </location>
</feature>
<evidence type="ECO:0000313" key="3">
    <source>
        <dbReference type="Proteomes" id="UP000438429"/>
    </source>
</evidence>
<protein>
    <submittedName>
        <fullName evidence="2">Uncharacterized protein</fullName>
    </submittedName>
</protein>
<feature type="region of interest" description="Disordered" evidence="1">
    <location>
        <begin position="1"/>
        <end position="165"/>
    </location>
</feature>
<accession>A0A6A4TGQ0</accession>
<organism evidence="2 3">
    <name type="scientific">Scophthalmus maximus</name>
    <name type="common">Turbot</name>
    <name type="synonym">Psetta maxima</name>
    <dbReference type="NCBI Taxonomy" id="52904"/>
    <lineage>
        <taxon>Eukaryota</taxon>
        <taxon>Metazoa</taxon>
        <taxon>Chordata</taxon>
        <taxon>Craniata</taxon>
        <taxon>Vertebrata</taxon>
        <taxon>Euteleostomi</taxon>
        <taxon>Actinopterygii</taxon>
        <taxon>Neopterygii</taxon>
        <taxon>Teleostei</taxon>
        <taxon>Neoteleostei</taxon>
        <taxon>Acanthomorphata</taxon>
        <taxon>Carangaria</taxon>
        <taxon>Pleuronectiformes</taxon>
        <taxon>Pleuronectoidei</taxon>
        <taxon>Scophthalmidae</taxon>
        <taxon>Scophthalmus</taxon>
    </lineage>
</organism>
<name>A0A6A4TGQ0_SCOMX</name>
<reference evidence="2 3" key="1">
    <citation type="submission" date="2019-06" db="EMBL/GenBank/DDBJ databases">
        <title>Draft genomes of female and male turbot (Scophthalmus maximus).</title>
        <authorList>
            <person name="Xu H."/>
            <person name="Xu X.-W."/>
            <person name="Shao C."/>
            <person name="Chen S."/>
        </authorList>
    </citation>
    <scope>NUCLEOTIDE SEQUENCE [LARGE SCALE GENOMIC DNA]</scope>
    <source>
        <strain evidence="2">Ysfricsl-2016a</strain>
        <tissue evidence="2">Blood</tissue>
    </source>
</reference>
<feature type="compositionally biased region" description="Low complexity" evidence="1">
    <location>
        <begin position="88"/>
        <end position="101"/>
    </location>
</feature>
<proteinExistence type="predicted"/>
<dbReference type="Proteomes" id="UP000438429">
    <property type="component" value="Unassembled WGS sequence"/>
</dbReference>
<sequence length="165" mass="18043">MRRPPLFLSFRSSPELSPCDFIKGFDQTGSKVEVEEEDEEEDEDDDNNVDDEEVEVEEEENYTSAEMEEPSSQSLEDLTEKTAEETQSPLSIFRRLSFSRSKQANDRDHTPAEGTLSGDVGIREEPPSPAAAGGSSDLGMNRSGLQQKSLPSGARGPRSGACAVL</sequence>
<dbReference type="EMBL" id="VEVO01000002">
    <property type="protein sequence ID" value="KAF0045867.1"/>
    <property type="molecule type" value="Genomic_DNA"/>
</dbReference>
<gene>
    <name evidence="2" type="ORF">F2P81_002396</name>
</gene>